<dbReference type="SUPFAM" id="SSF46785">
    <property type="entry name" value="Winged helix' DNA-binding domain"/>
    <property type="match status" value="1"/>
</dbReference>
<evidence type="ECO:0000256" key="2">
    <source>
        <dbReference type="ARBA" id="ARBA00023125"/>
    </source>
</evidence>
<dbReference type="GO" id="GO:0006355">
    <property type="term" value="P:regulation of DNA-templated transcription"/>
    <property type="evidence" value="ECO:0007669"/>
    <property type="project" value="InterPro"/>
</dbReference>
<proteinExistence type="predicted"/>
<organism evidence="5 6">
    <name type="scientific">Planktothrix serta PCC 8927</name>
    <dbReference type="NCBI Taxonomy" id="671068"/>
    <lineage>
        <taxon>Bacteria</taxon>
        <taxon>Bacillati</taxon>
        <taxon>Cyanobacteriota</taxon>
        <taxon>Cyanophyceae</taxon>
        <taxon>Oscillatoriophycideae</taxon>
        <taxon>Oscillatoriales</taxon>
        <taxon>Microcoleaceae</taxon>
        <taxon>Planktothrix</taxon>
    </lineage>
</organism>
<protein>
    <submittedName>
        <fullName evidence="5">Transcriptional Regulator, Crp/Fnr family protein</fullName>
    </submittedName>
</protein>
<keyword evidence="6" id="KW-1185">Reference proteome</keyword>
<dbReference type="InterPro" id="IPR018490">
    <property type="entry name" value="cNMP-bd_dom_sf"/>
</dbReference>
<dbReference type="AlphaFoldDB" id="A0A7Z9BM84"/>
<evidence type="ECO:0000313" key="5">
    <source>
        <dbReference type="EMBL" id="VXD17747.1"/>
    </source>
</evidence>
<sequence length="190" mass="21608">MLPVSISTLVSVPLAAKLRTFNPREQIPLWSNALWIIERGVVRTLTWTEDGTLISLGYWGHNDVIGKPLTQLEAYQIESVTSVEVSLIPSADWSNYTDAILTHLRQTEELQSILHTQRTEQRLFNCLKWLAKKFGRLTPEGLLIDLRLTHADISDVIGTTRVSVTRMMIKLEQDGLIQRPGRHCIILNQL</sequence>
<dbReference type="Gene3D" id="1.10.10.10">
    <property type="entry name" value="Winged helix-like DNA-binding domain superfamily/Winged helix DNA-binding domain"/>
    <property type="match status" value="1"/>
</dbReference>
<evidence type="ECO:0000256" key="3">
    <source>
        <dbReference type="ARBA" id="ARBA00023163"/>
    </source>
</evidence>
<dbReference type="InterPro" id="IPR036390">
    <property type="entry name" value="WH_DNA-bd_sf"/>
</dbReference>
<dbReference type="InterPro" id="IPR012318">
    <property type="entry name" value="HTH_CRP"/>
</dbReference>
<dbReference type="PRINTS" id="PR00034">
    <property type="entry name" value="HTHCRP"/>
</dbReference>
<accession>A0A7Z9BM84</accession>
<reference evidence="5" key="1">
    <citation type="submission" date="2019-10" db="EMBL/GenBank/DDBJ databases">
        <authorList>
            <consortium name="Genoscope - CEA"/>
            <person name="William W."/>
        </authorList>
    </citation>
    <scope>NUCLEOTIDE SEQUENCE [LARGE SCALE GENOMIC DNA]</scope>
    <source>
        <strain evidence="5">BBR_PRJEB10992</strain>
    </source>
</reference>
<name>A0A7Z9BM84_9CYAN</name>
<dbReference type="InterPro" id="IPR036388">
    <property type="entry name" value="WH-like_DNA-bd_sf"/>
</dbReference>
<dbReference type="SMART" id="SM00419">
    <property type="entry name" value="HTH_CRP"/>
    <property type="match status" value="1"/>
</dbReference>
<keyword evidence="1" id="KW-0805">Transcription regulation</keyword>
<keyword evidence="3" id="KW-0804">Transcription</keyword>
<dbReference type="Pfam" id="PF13545">
    <property type="entry name" value="HTH_Crp_2"/>
    <property type="match status" value="1"/>
</dbReference>
<keyword evidence="2" id="KW-0238">DNA-binding</keyword>
<evidence type="ECO:0000259" key="4">
    <source>
        <dbReference type="PROSITE" id="PS51063"/>
    </source>
</evidence>
<evidence type="ECO:0000313" key="6">
    <source>
        <dbReference type="Proteomes" id="UP000184550"/>
    </source>
</evidence>
<feature type="domain" description="HTH crp-type" evidence="4">
    <location>
        <begin position="117"/>
        <end position="190"/>
    </location>
</feature>
<comment type="caution">
    <text evidence="5">The sequence shown here is derived from an EMBL/GenBank/DDBJ whole genome shotgun (WGS) entry which is preliminary data.</text>
</comment>
<dbReference type="SUPFAM" id="SSF51206">
    <property type="entry name" value="cAMP-binding domain-like"/>
    <property type="match status" value="1"/>
</dbReference>
<dbReference type="EMBL" id="CZCU02000136">
    <property type="protein sequence ID" value="VXD17747.1"/>
    <property type="molecule type" value="Genomic_DNA"/>
</dbReference>
<dbReference type="Proteomes" id="UP000184550">
    <property type="component" value="Unassembled WGS sequence"/>
</dbReference>
<dbReference type="GO" id="GO:0003677">
    <property type="term" value="F:DNA binding"/>
    <property type="evidence" value="ECO:0007669"/>
    <property type="project" value="UniProtKB-KW"/>
</dbReference>
<gene>
    <name evidence="5" type="ORF">PL8927_600086</name>
</gene>
<dbReference type="PROSITE" id="PS51063">
    <property type="entry name" value="HTH_CRP_2"/>
    <property type="match status" value="1"/>
</dbReference>
<evidence type="ECO:0000256" key="1">
    <source>
        <dbReference type="ARBA" id="ARBA00023015"/>
    </source>
</evidence>
<dbReference type="CDD" id="cd00092">
    <property type="entry name" value="HTH_CRP"/>
    <property type="match status" value="1"/>
</dbReference>